<evidence type="ECO:0000313" key="3">
    <source>
        <dbReference type="Proteomes" id="UP000095787"/>
    </source>
</evidence>
<feature type="domain" description="Anti-bacteriophage protein A/HamA C-terminal" evidence="1">
    <location>
        <begin position="6"/>
        <end position="266"/>
    </location>
</feature>
<dbReference type="Pfam" id="PF08878">
    <property type="entry name" value="HamA"/>
    <property type="match status" value="1"/>
</dbReference>
<gene>
    <name evidence="2" type="ORF">ERS852456_02418</name>
</gene>
<dbReference type="Proteomes" id="UP000095787">
    <property type="component" value="Unassembled WGS sequence"/>
</dbReference>
<protein>
    <recommendedName>
        <fullName evidence="1">Anti-bacteriophage protein A/HamA C-terminal domain-containing protein</fullName>
    </recommendedName>
</protein>
<dbReference type="EMBL" id="CYZO01000040">
    <property type="protein sequence ID" value="CUO38728.1"/>
    <property type="molecule type" value="Genomic_DNA"/>
</dbReference>
<proteinExistence type="predicted"/>
<dbReference type="AlphaFoldDB" id="A0A174EPY0"/>
<dbReference type="RefSeq" id="WP_009243561.1">
    <property type="nucleotide sequence ID" value="NZ_AP028249.1"/>
</dbReference>
<reference evidence="2 3" key="1">
    <citation type="submission" date="2015-09" db="EMBL/GenBank/DDBJ databases">
        <authorList>
            <consortium name="Pathogen Informatics"/>
        </authorList>
    </citation>
    <scope>NUCLEOTIDE SEQUENCE [LARGE SCALE GENOMIC DNA]</scope>
    <source>
        <strain evidence="2 3">2789STDY5834841</strain>
    </source>
</reference>
<organism evidence="2 3">
    <name type="scientific">[Ruminococcus] torques</name>
    <dbReference type="NCBI Taxonomy" id="33039"/>
    <lineage>
        <taxon>Bacteria</taxon>
        <taxon>Bacillati</taxon>
        <taxon>Bacillota</taxon>
        <taxon>Clostridia</taxon>
        <taxon>Lachnospirales</taxon>
        <taxon>Lachnospiraceae</taxon>
        <taxon>Mediterraneibacter</taxon>
    </lineage>
</organism>
<name>A0A174EPY0_9FIRM</name>
<dbReference type="InterPro" id="IPR014976">
    <property type="entry name" value="AbpA_HamA_C"/>
</dbReference>
<accession>A0A174EPY0</accession>
<evidence type="ECO:0000313" key="2">
    <source>
        <dbReference type="EMBL" id="CUO38728.1"/>
    </source>
</evidence>
<sequence length="268" mass="31296">MEKPQYIDWIVEETGIVIKDDIPLKCYKIDYKDDESILDDWALHIRRNYIEDTELKEDADDNAMTVEQYLHDYVIPQKGEELGATVRSADITEILISDLLEFVHQYSVPRYKLKNRSGKNNSQQGTDVIAYKYKNEDKTPNDKDELVAAEVKATLSNMEYTPIKNAIIDSRKDEHRLARSVNYCRKRLKELGKIEEAEEVKRFLFKPDNNYRITYVAAGVSSRENVDDAIELGFSGEELEIRKNELIFYVHGQKLMELAHNIYQRCCK</sequence>
<evidence type="ECO:0000259" key="1">
    <source>
        <dbReference type="Pfam" id="PF08878"/>
    </source>
</evidence>